<evidence type="ECO:0000256" key="3">
    <source>
        <dbReference type="ARBA" id="ARBA00022827"/>
    </source>
</evidence>
<reference evidence="6" key="1">
    <citation type="journal article" date="2020" name="Fungal Divers.">
        <title>Resolving the Mortierellaceae phylogeny through synthesis of multi-gene phylogenetics and phylogenomics.</title>
        <authorList>
            <person name="Vandepol N."/>
            <person name="Liber J."/>
            <person name="Desiro A."/>
            <person name="Na H."/>
            <person name="Kennedy M."/>
            <person name="Barry K."/>
            <person name="Grigoriev I.V."/>
            <person name="Miller A.N."/>
            <person name="O'Donnell K."/>
            <person name="Stajich J.E."/>
            <person name="Bonito G."/>
        </authorList>
    </citation>
    <scope>NUCLEOTIDE SEQUENCE</scope>
    <source>
        <strain evidence="6">BC1065</strain>
    </source>
</reference>
<keyword evidence="7" id="KW-1185">Reference proteome</keyword>
<evidence type="ECO:0000256" key="2">
    <source>
        <dbReference type="ARBA" id="ARBA00022630"/>
    </source>
</evidence>
<dbReference type="InterPro" id="IPR002938">
    <property type="entry name" value="FAD-bd"/>
</dbReference>
<dbReference type="PANTHER" id="PTHR47356:SF2">
    <property type="entry name" value="FAD-BINDING DOMAIN-CONTAINING PROTEIN-RELATED"/>
    <property type="match status" value="1"/>
</dbReference>
<dbReference type="PANTHER" id="PTHR47356">
    <property type="entry name" value="FAD-DEPENDENT MONOOXYGENASE ASQG-RELATED"/>
    <property type="match status" value="1"/>
</dbReference>
<evidence type="ECO:0000256" key="1">
    <source>
        <dbReference type="ARBA" id="ARBA00007992"/>
    </source>
</evidence>
<proteinExistence type="inferred from homology"/>
<dbReference type="GO" id="GO:0071949">
    <property type="term" value="F:FAD binding"/>
    <property type="evidence" value="ECO:0007669"/>
    <property type="project" value="InterPro"/>
</dbReference>
<dbReference type="Proteomes" id="UP000807716">
    <property type="component" value="Unassembled WGS sequence"/>
</dbReference>
<keyword evidence="2" id="KW-0285">Flavoprotein</keyword>
<protein>
    <recommendedName>
        <fullName evidence="5">FAD-binding domain-containing protein</fullName>
    </recommendedName>
</protein>
<dbReference type="GO" id="GO:0004497">
    <property type="term" value="F:monooxygenase activity"/>
    <property type="evidence" value="ECO:0007669"/>
    <property type="project" value="InterPro"/>
</dbReference>
<sequence>MAPNIKVIIAGGGVGGLLTAMLLERANIDYVVLERASEYKRLGAALTLSCQIVRLFDQLGLLEELILEARLVKAMTFYNQKLDLIGRTPLDHFKDRYGYASIGMARPDFIEFLLRHVNKEKLLWSKKILSTEQNAEGVSVTCADGSVYKGDILIGADGAYSTVREHMYRQMQAEGVTVPEADLLPLRFEMYCNVGVAYGLDPAKYSCFDSKWVELDGTLASDEPFTIWVLPVNKGGIAWVAGGKRLQPKIDDHVQERETDWAIRTQEDLSEQLRDIKLPVGGTLGDLVDHTDPQAISRVLLEDKLFTTWYHGRTVLIGDACHKLLPFGGQGATQAMLDGINLVNMLQALPENKPEKIQQGFEAHRKARFPSAEGAFNSSVMAGKLSAERGFVADVSRALTLKYMPQFLVDYAMDILHRDRPIMNFLPSPPVLGSVPANPKVYAFPEEGAAATAV</sequence>
<evidence type="ECO:0000259" key="5">
    <source>
        <dbReference type="Pfam" id="PF01494"/>
    </source>
</evidence>
<gene>
    <name evidence="6" type="ORF">DFQ27_007670</name>
</gene>
<dbReference type="OrthoDB" id="9993796at2759"/>
<dbReference type="InterPro" id="IPR036188">
    <property type="entry name" value="FAD/NAD-bd_sf"/>
</dbReference>
<organism evidence="6 7">
    <name type="scientific">Actinomortierella ambigua</name>
    <dbReference type="NCBI Taxonomy" id="1343610"/>
    <lineage>
        <taxon>Eukaryota</taxon>
        <taxon>Fungi</taxon>
        <taxon>Fungi incertae sedis</taxon>
        <taxon>Mucoromycota</taxon>
        <taxon>Mortierellomycotina</taxon>
        <taxon>Mortierellomycetes</taxon>
        <taxon>Mortierellales</taxon>
        <taxon>Mortierellaceae</taxon>
        <taxon>Actinomortierella</taxon>
    </lineage>
</organism>
<dbReference type="PRINTS" id="PR00420">
    <property type="entry name" value="RNGMNOXGNASE"/>
</dbReference>
<feature type="domain" description="FAD-binding" evidence="5">
    <location>
        <begin position="5"/>
        <end position="178"/>
    </location>
</feature>
<dbReference type="Gene3D" id="3.50.50.60">
    <property type="entry name" value="FAD/NAD(P)-binding domain"/>
    <property type="match status" value="1"/>
</dbReference>
<dbReference type="InterPro" id="IPR050562">
    <property type="entry name" value="FAD_mOase_fung"/>
</dbReference>
<name>A0A9P6QHG0_9FUNG</name>
<evidence type="ECO:0000256" key="4">
    <source>
        <dbReference type="ARBA" id="ARBA00023002"/>
    </source>
</evidence>
<accession>A0A9P6QHG0</accession>
<comment type="similarity">
    <text evidence="1">Belongs to the paxM FAD-dependent monooxygenase family.</text>
</comment>
<evidence type="ECO:0000313" key="6">
    <source>
        <dbReference type="EMBL" id="KAG0268041.1"/>
    </source>
</evidence>
<keyword evidence="4" id="KW-0560">Oxidoreductase</keyword>
<feature type="domain" description="FAD-binding" evidence="5">
    <location>
        <begin position="290"/>
        <end position="353"/>
    </location>
</feature>
<dbReference type="Pfam" id="PF01494">
    <property type="entry name" value="FAD_binding_3"/>
    <property type="match status" value="2"/>
</dbReference>
<keyword evidence="3" id="KW-0274">FAD</keyword>
<evidence type="ECO:0000313" key="7">
    <source>
        <dbReference type="Proteomes" id="UP000807716"/>
    </source>
</evidence>
<dbReference type="AlphaFoldDB" id="A0A9P6QHG0"/>
<dbReference type="SUPFAM" id="SSF51905">
    <property type="entry name" value="FAD/NAD(P)-binding domain"/>
    <property type="match status" value="1"/>
</dbReference>
<comment type="caution">
    <text evidence="6">The sequence shown here is derived from an EMBL/GenBank/DDBJ whole genome shotgun (WGS) entry which is preliminary data.</text>
</comment>
<dbReference type="EMBL" id="JAAAJB010000061">
    <property type="protein sequence ID" value="KAG0268041.1"/>
    <property type="molecule type" value="Genomic_DNA"/>
</dbReference>